<evidence type="ECO:0000313" key="2">
    <source>
        <dbReference type="Proteomes" id="UP001369815"/>
    </source>
</evidence>
<dbReference type="AlphaFoldDB" id="A0AAX6MYM1"/>
<protein>
    <submittedName>
        <fullName evidence="1">Uncharacterized protein</fullName>
    </submittedName>
</protein>
<keyword evidence="2" id="KW-1185">Reference proteome</keyword>
<comment type="caution">
    <text evidence="1">The sequence shown here is derived from an EMBL/GenBank/DDBJ whole genome shotgun (WGS) entry which is preliminary data.</text>
</comment>
<dbReference type="Proteomes" id="UP001369815">
    <property type="component" value="Unassembled WGS sequence"/>
</dbReference>
<proteinExistence type="predicted"/>
<accession>A0AAX6MYM1</accession>
<evidence type="ECO:0000313" key="1">
    <source>
        <dbReference type="EMBL" id="KAK6957709.1"/>
    </source>
</evidence>
<dbReference type="EMBL" id="JBANMG010000001">
    <property type="protein sequence ID" value="KAK6957709.1"/>
    <property type="molecule type" value="Genomic_DNA"/>
</dbReference>
<reference evidence="1 2" key="1">
    <citation type="journal article" date="2024" name="Front Chem Biol">
        <title>Unveiling the potential of Daldinia eschscholtzii MFLUCC 19-0629 through bioactivity and bioinformatics studies for enhanced sustainable agriculture production.</title>
        <authorList>
            <person name="Brooks S."/>
            <person name="Weaver J.A."/>
            <person name="Klomchit A."/>
            <person name="Alharthi S.A."/>
            <person name="Onlamun T."/>
            <person name="Nurani R."/>
            <person name="Vong T.K."/>
            <person name="Alberti F."/>
            <person name="Greco C."/>
        </authorList>
    </citation>
    <scope>NUCLEOTIDE SEQUENCE [LARGE SCALE GENOMIC DNA]</scope>
    <source>
        <strain evidence="1">MFLUCC 19-0629</strain>
    </source>
</reference>
<name>A0AAX6MYM1_9PEZI</name>
<gene>
    <name evidence="1" type="ORF">Daesc_000497</name>
</gene>
<organism evidence="1 2">
    <name type="scientific">Daldinia eschscholtzii</name>
    <dbReference type="NCBI Taxonomy" id="292717"/>
    <lineage>
        <taxon>Eukaryota</taxon>
        <taxon>Fungi</taxon>
        <taxon>Dikarya</taxon>
        <taxon>Ascomycota</taxon>
        <taxon>Pezizomycotina</taxon>
        <taxon>Sordariomycetes</taxon>
        <taxon>Xylariomycetidae</taxon>
        <taxon>Xylariales</taxon>
        <taxon>Hypoxylaceae</taxon>
        <taxon>Daldinia</taxon>
    </lineage>
</organism>
<sequence length="570" mass="65973">MSVQEDLDDSLEEFCRLQRLGDFASAKRFFADNLQEHLYKPNILIEYAEMLLEQGDYNSLSEIDCSTIYDTADNDEDSSDGRLLRSYWYLMQVLISCHKPDMVLHDYSNIMTETFFNLDIIESSVFAEEKEIKMVAMANRISLFQERLRDLFYSPFYRSLYAILLRQGRIWDLHDISVARMTIQRLDVSWDWSDDPSPRQRIQNLIKDWSSAIKGYDTSTTLALLSILVPYVQSRSIDLGGKADALTEYVMEQSTLLAASVMENDPNSMRSRPFVRWMLAKSHTKCPGQLDHQLEYIDSYPGMVFHNKDYTLPGYVPLKIENPGWKVHQVASDIEEPVRTAVKASQLLGDYRTEANALQLLITFSAKPTQEFEALGNLQNKTQGDILNYTTTLISKYLICDTEASRNDLKREISEPLSNPLLHTYIGHLQSWALWMLRHALETDGSAAKKDLEKANEIYKGLDGMNQRSIDERFYVEYHLSIKDKKFPTPGFSETELQSKEDWFVIDEAGNGFDMAKALVKWPIDEWKETTEMGSERLNAELKKGKENEPFLRSEYQPYHDMYIFISLAR</sequence>